<dbReference type="AlphaFoldDB" id="A0A1Y1WZY1"/>
<feature type="binding site" evidence="3">
    <location>
        <begin position="27"/>
        <end position="30"/>
    </location>
    <ligand>
        <name>GTP</name>
        <dbReference type="ChEBI" id="CHEBI:37565"/>
    </ligand>
</feature>
<dbReference type="InterPro" id="IPR044612">
    <property type="entry name" value="ARL2/3"/>
</dbReference>
<dbReference type="InterPro" id="IPR027417">
    <property type="entry name" value="P-loop_NTPase"/>
</dbReference>
<evidence type="ECO:0000313" key="5">
    <source>
        <dbReference type="Proteomes" id="UP000193498"/>
    </source>
</evidence>
<sequence length="87" mass="9674">MQDCKNELAALLKEERLSGATLLVLANKQDLAGALTEQEIREALDLDSIQAHHWAILTCSAVTGKKPSDRNGLDCERYSLPHIPFRM</sequence>
<comment type="caution">
    <text evidence="4">The sequence shown here is derived from an EMBL/GenBank/DDBJ whole genome shotgun (WGS) entry which is preliminary data.</text>
</comment>
<dbReference type="Pfam" id="PF00025">
    <property type="entry name" value="Arf"/>
    <property type="match status" value="1"/>
</dbReference>
<organism evidence="4 5">
    <name type="scientific">Basidiobolus meristosporus CBS 931.73</name>
    <dbReference type="NCBI Taxonomy" id="1314790"/>
    <lineage>
        <taxon>Eukaryota</taxon>
        <taxon>Fungi</taxon>
        <taxon>Fungi incertae sedis</taxon>
        <taxon>Zoopagomycota</taxon>
        <taxon>Entomophthoromycotina</taxon>
        <taxon>Basidiobolomycetes</taxon>
        <taxon>Basidiobolales</taxon>
        <taxon>Basidiobolaceae</taxon>
        <taxon>Basidiobolus</taxon>
    </lineage>
</organism>
<dbReference type="GO" id="GO:0005525">
    <property type="term" value="F:GTP binding"/>
    <property type="evidence" value="ECO:0007669"/>
    <property type="project" value="UniProtKB-KW"/>
</dbReference>
<dbReference type="PANTHER" id="PTHR45697">
    <property type="entry name" value="ADP-RIBOSYLATION FACTOR-LIKE PROTEIN 2-RELATED"/>
    <property type="match status" value="1"/>
</dbReference>
<name>A0A1Y1WZY1_9FUNG</name>
<reference evidence="4 5" key="1">
    <citation type="submission" date="2016-07" db="EMBL/GenBank/DDBJ databases">
        <title>Pervasive Adenine N6-methylation of Active Genes in Fungi.</title>
        <authorList>
            <consortium name="DOE Joint Genome Institute"/>
            <person name="Mondo S.J."/>
            <person name="Dannebaum R.O."/>
            <person name="Kuo R.C."/>
            <person name="Labutti K."/>
            <person name="Haridas S."/>
            <person name="Kuo A."/>
            <person name="Salamov A."/>
            <person name="Ahrendt S.R."/>
            <person name="Lipzen A."/>
            <person name="Sullivan W."/>
            <person name="Andreopoulos W.B."/>
            <person name="Clum A."/>
            <person name="Lindquist E."/>
            <person name="Daum C."/>
            <person name="Ramamoorthy G.K."/>
            <person name="Gryganskyi A."/>
            <person name="Culley D."/>
            <person name="Magnuson J.K."/>
            <person name="James T.Y."/>
            <person name="O'Malley M.A."/>
            <person name="Stajich J.E."/>
            <person name="Spatafora J.W."/>
            <person name="Visel A."/>
            <person name="Grigoriev I.V."/>
        </authorList>
    </citation>
    <scope>NUCLEOTIDE SEQUENCE [LARGE SCALE GENOMIC DNA]</scope>
    <source>
        <strain evidence="4 5">CBS 931.73</strain>
    </source>
</reference>
<feature type="non-terminal residue" evidence="4">
    <location>
        <position position="87"/>
    </location>
</feature>
<evidence type="ECO:0000256" key="3">
    <source>
        <dbReference type="PIRSR" id="PIRSR606689-1"/>
    </source>
</evidence>
<dbReference type="OrthoDB" id="2011769at2759"/>
<dbReference type="STRING" id="1314790.A0A1Y1WZY1"/>
<dbReference type="Proteomes" id="UP000193498">
    <property type="component" value="Unassembled WGS sequence"/>
</dbReference>
<dbReference type="Gene3D" id="3.40.50.300">
    <property type="entry name" value="P-loop containing nucleotide triphosphate hydrolases"/>
    <property type="match status" value="1"/>
</dbReference>
<proteinExistence type="predicted"/>
<keyword evidence="5" id="KW-1185">Reference proteome</keyword>
<dbReference type="InParanoid" id="A0A1Y1WZY1"/>
<evidence type="ECO:0000313" key="4">
    <source>
        <dbReference type="EMBL" id="ORX78908.1"/>
    </source>
</evidence>
<keyword evidence="1 3" id="KW-0547">Nucleotide-binding</keyword>
<evidence type="ECO:0000256" key="1">
    <source>
        <dbReference type="ARBA" id="ARBA00022741"/>
    </source>
</evidence>
<dbReference type="SUPFAM" id="SSF52540">
    <property type="entry name" value="P-loop containing nucleoside triphosphate hydrolases"/>
    <property type="match status" value="1"/>
</dbReference>
<evidence type="ECO:0000256" key="2">
    <source>
        <dbReference type="ARBA" id="ARBA00023134"/>
    </source>
</evidence>
<gene>
    <name evidence="4" type="ORF">K493DRAFT_321136</name>
</gene>
<dbReference type="EMBL" id="MCFE01000805">
    <property type="protein sequence ID" value="ORX78908.1"/>
    <property type="molecule type" value="Genomic_DNA"/>
</dbReference>
<accession>A0A1Y1WZY1</accession>
<protein>
    <submittedName>
        <fullName evidence="4">Arf-domain-containing protein</fullName>
    </submittedName>
</protein>
<keyword evidence="2 3" id="KW-0342">GTP-binding</keyword>
<dbReference type="InterPro" id="IPR006689">
    <property type="entry name" value="Small_GTPase_ARF/SAR"/>
</dbReference>
<dbReference type="GO" id="GO:0003924">
    <property type="term" value="F:GTPase activity"/>
    <property type="evidence" value="ECO:0007669"/>
    <property type="project" value="InterPro"/>
</dbReference>